<evidence type="ECO:0000256" key="1">
    <source>
        <dbReference type="SAM" id="MobiDB-lite"/>
    </source>
</evidence>
<dbReference type="PANTHER" id="PTHR31696">
    <property type="entry name" value="PROTEIN MIZU-KUSSEI 1"/>
    <property type="match status" value="1"/>
</dbReference>
<proteinExistence type="predicted"/>
<accession>A0A8X7RZV5</accession>
<dbReference type="InterPro" id="IPR006460">
    <property type="entry name" value="MIZ1-like_pln"/>
</dbReference>
<keyword evidence="4" id="KW-1185">Reference proteome</keyword>
<keyword evidence="2" id="KW-1133">Transmembrane helix</keyword>
<dbReference type="PANTHER" id="PTHR31696:SF4">
    <property type="entry name" value="OS08G0171800 PROTEIN"/>
    <property type="match status" value="1"/>
</dbReference>
<keyword evidence="2" id="KW-0812">Transmembrane</keyword>
<evidence type="ECO:0000256" key="2">
    <source>
        <dbReference type="SAM" id="Phobius"/>
    </source>
</evidence>
<reference evidence="3 4" key="1">
    <citation type="submission" date="2020-02" db="EMBL/GenBank/DDBJ databases">
        <authorList>
            <person name="Ma Q."/>
            <person name="Huang Y."/>
            <person name="Song X."/>
            <person name="Pei D."/>
        </authorList>
    </citation>
    <scope>NUCLEOTIDE SEQUENCE [LARGE SCALE GENOMIC DNA]</scope>
    <source>
        <strain evidence="3">Sxm20200214</strain>
        <tissue evidence="3">Leaf</tissue>
    </source>
</reference>
<evidence type="ECO:0000313" key="4">
    <source>
        <dbReference type="Proteomes" id="UP000886595"/>
    </source>
</evidence>
<dbReference type="EMBL" id="JAAMPC010000008">
    <property type="protein sequence ID" value="KAG2298553.1"/>
    <property type="molecule type" value="Genomic_DNA"/>
</dbReference>
<organism evidence="3 4">
    <name type="scientific">Brassica carinata</name>
    <name type="common">Ethiopian mustard</name>
    <name type="synonym">Abyssinian cabbage</name>
    <dbReference type="NCBI Taxonomy" id="52824"/>
    <lineage>
        <taxon>Eukaryota</taxon>
        <taxon>Viridiplantae</taxon>
        <taxon>Streptophyta</taxon>
        <taxon>Embryophyta</taxon>
        <taxon>Tracheophyta</taxon>
        <taxon>Spermatophyta</taxon>
        <taxon>Magnoliopsida</taxon>
        <taxon>eudicotyledons</taxon>
        <taxon>Gunneridae</taxon>
        <taxon>Pentapetalae</taxon>
        <taxon>rosids</taxon>
        <taxon>malvids</taxon>
        <taxon>Brassicales</taxon>
        <taxon>Brassicaceae</taxon>
        <taxon>Brassiceae</taxon>
        <taxon>Brassica</taxon>
    </lineage>
</organism>
<protein>
    <submittedName>
        <fullName evidence="3">Uncharacterized protein</fullName>
    </submittedName>
</protein>
<feature type="compositionally biased region" description="Pro residues" evidence="1">
    <location>
        <begin position="29"/>
        <end position="39"/>
    </location>
</feature>
<sequence length="132" mass="14478">MSPSLMVEPRPRLRGGSSITDSYSTPLLSPSPSPSPSPAPRRLVTLLELSHQKKKKAKSLPNLPLRLQFFPIIIAAAYKIPILLGGLLLDPHRIGSRVWGTLFGYCKGRVSLSIQESPRCLPSLLVKLAMQQ</sequence>
<dbReference type="Pfam" id="PF04759">
    <property type="entry name" value="DUF617"/>
    <property type="match status" value="1"/>
</dbReference>
<keyword evidence="2" id="KW-0472">Membrane</keyword>
<evidence type="ECO:0000313" key="3">
    <source>
        <dbReference type="EMBL" id="KAG2298553.1"/>
    </source>
</evidence>
<gene>
    <name evidence="3" type="ORF">Bca52824_035025</name>
</gene>
<dbReference type="GO" id="GO:0010274">
    <property type="term" value="P:hydrotropism"/>
    <property type="evidence" value="ECO:0007669"/>
    <property type="project" value="InterPro"/>
</dbReference>
<dbReference type="OrthoDB" id="672310at2759"/>
<dbReference type="Proteomes" id="UP000886595">
    <property type="component" value="Unassembled WGS sequence"/>
</dbReference>
<comment type="caution">
    <text evidence="3">The sequence shown here is derived from an EMBL/GenBank/DDBJ whole genome shotgun (WGS) entry which is preliminary data.</text>
</comment>
<feature type="region of interest" description="Disordered" evidence="1">
    <location>
        <begin position="1"/>
        <end position="41"/>
    </location>
</feature>
<name>A0A8X7RZV5_BRACI</name>
<feature type="transmembrane region" description="Helical" evidence="2">
    <location>
        <begin position="69"/>
        <end position="89"/>
    </location>
</feature>
<dbReference type="AlphaFoldDB" id="A0A8X7RZV5"/>